<dbReference type="SUPFAM" id="SSF54060">
    <property type="entry name" value="His-Me finger endonucleases"/>
    <property type="match status" value="1"/>
</dbReference>
<dbReference type="NCBIfam" id="TIGR02543">
    <property type="entry name" value="List_Bact_rpt"/>
    <property type="match status" value="1"/>
</dbReference>
<dbReference type="Pfam" id="PF09479">
    <property type="entry name" value="Flg_new"/>
    <property type="match status" value="2"/>
</dbReference>
<evidence type="ECO:0000313" key="4">
    <source>
        <dbReference type="EMBL" id="CCV63642.1"/>
    </source>
</evidence>
<dbReference type="STRING" id="1318466.BN85400650"/>
<dbReference type="InterPro" id="IPR044925">
    <property type="entry name" value="His-Me_finger_sf"/>
</dbReference>
<keyword evidence="3" id="KW-0378">Hydrolase</keyword>
<dbReference type="Proteomes" id="UP000032740">
    <property type="component" value="Chromosome"/>
</dbReference>
<dbReference type="Pfam" id="PF04231">
    <property type="entry name" value="Endonuclease_1"/>
    <property type="match status" value="1"/>
</dbReference>
<dbReference type="InterPro" id="IPR007346">
    <property type="entry name" value="Endonuclease-I"/>
</dbReference>
<dbReference type="InterPro" id="IPR042229">
    <property type="entry name" value="Listeria/Bacterioides_rpt_sf"/>
</dbReference>
<reference evidence="4 5" key="1">
    <citation type="journal article" date="2013" name="J. Mol. Microbiol. Biotechnol.">
        <title>Analysis of the Complete Genomes of Acholeplasma brassicae , A. palmae and A. laidlawii and Their Comparison to the Obligate Parasites from ' Candidatus Phytoplasma'.</title>
        <authorList>
            <person name="Kube M."/>
            <person name="Siewert C."/>
            <person name="Migdoll A.M."/>
            <person name="Duduk B."/>
            <person name="Holz S."/>
            <person name="Rabus R."/>
            <person name="Seemuller E."/>
            <person name="Mitrovic J."/>
            <person name="Muller I."/>
            <person name="Buttner C."/>
            <person name="Reinhardt R."/>
        </authorList>
    </citation>
    <scope>NUCLEOTIDE SEQUENCE [LARGE SCALE GENOMIC DNA]</scope>
    <source>
        <strain evidence="4 5">J233</strain>
    </source>
</reference>
<dbReference type="PANTHER" id="PTHR33607">
    <property type="entry name" value="ENDONUCLEASE-1"/>
    <property type="match status" value="1"/>
</dbReference>
<organism evidence="4 5">
    <name type="scientific">Alteracholeplasma palmae (strain ATCC 49389 / J233)</name>
    <name type="common">Acholeplasma palmae</name>
    <dbReference type="NCBI Taxonomy" id="1318466"/>
    <lineage>
        <taxon>Bacteria</taxon>
        <taxon>Bacillati</taxon>
        <taxon>Mycoplasmatota</taxon>
        <taxon>Mollicutes</taxon>
        <taxon>Acholeplasmatales</taxon>
        <taxon>Acholeplasmataceae</taxon>
        <taxon>Acholeplasma</taxon>
    </lineage>
</organism>
<keyword evidence="2" id="KW-0540">Nuclease</keyword>
<evidence type="ECO:0000256" key="1">
    <source>
        <dbReference type="ARBA" id="ARBA00004196"/>
    </source>
</evidence>
<dbReference type="KEGG" id="apal:BN85400650"/>
<keyword evidence="4" id="KW-0255">Endonuclease</keyword>
<proteinExistence type="predicted"/>
<keyword evidence="5" id="KW-1185">Reference proteome</keyword>
<dbReference type="PANTHER" id="PTHR33607:SF2">
    <property type="entry name" value="ENDONUCLEASE-1"/>
    <property type="match status" value="1"/>
</dbReference>
<evidence type="ECO:0000313" key="5">
    <source>
        <dbReference type="Proteomes" id="UP000032740"/>
    </source>
</evidence>
<dbReference type="EMBL" id="FO681347">
    <property type="protein sequence ID" value="CCV63642.1"/>
    <property type="molecule type" value="Genomic_DNA"/>
</dbReference>
<name>U4KJP5_ALTPJ</name>
<gene>
    <name evidence="4" type="ORF">BN85400650</name>
</gene>
<dbReference type="Gene3D" id="2.60.40.4270">
    <property type="entry name" value="Listeria-Bacteroides repeat domain"/>
    <property type="match status" value="2"/>
</dbReference>
<dbReference type="HOGENOM" id="CLU_673728_0_0_14"/>
<dbReference type="AlphaFoldDB" id="U4KJP5"/>
<evidence type="ECO:0000256" key="3">
    <source>
        <dbReference type="ARBA" id="ARBA00022801"/>
    </source>
</evidence>
<dbReference type="GO" id="GO:0004519">
    <property type="term" value="F:endonuclease activity"/>
    <property type="evidence" value="ECO:0007669"/>
    <property type="project" value="UniProtKB-KW"/>
</dbReference>
<dbReference type="GO" id="GO:0030313">
    <property type="term" value="C:cell envelope"/>
    <property type="evidence" value="ECO:0007669"/>
    <property type="project" value="UniProtKB-SubCell"/>
</dbReference>
<dbReference type="GO" id="GO:0016787">
    <property type="term" value="F:hydrolase activity"/>
    <property type="evidence" value="ECO:0007669"/>
    <property type="project" value="UniProtKB-KW"/>
</dbReference>
<sequence>MTTIILVACDSDKRQTYTVTYKSDNSLYETQIYKEGDYVKLPQNPELEGFEFEYWFIDDKRFDISQSVTKNLELIAKFKEKKYDYTVSFYDGKKLYKSQKLKANAFAKSETITKENHSFKGWYTNTGLTEIYNFSTPITKNINLYAKWEKVIEQLDDLNAPYTPQNNDNYYGDIKTKIGNDLRSSLNSRLYQGSTIKTYSSSKWDTLQKADLVNETSNKVWLIYSSEQRSVNNNGGGSGQWNKEHVIAQKWMKDIGAVGNTGDQHNLRAADVDTNSDRGNKRFTEGSGTFINNSNSYYPGDEHKGDVARIIMYMMVMLPKLTINQIFEPSNGYDILLKWHKEDPVSTFELRRNDKIYEDQGNRNPFIDYPEFAESIWAKETTKASSIFNFYQSKLTQFNFIETTIILDSKKRFNL</sequence>
<dbReference type="InterPro" id="IPR013378">
    <property type="entry name" value="InlB-like_B-rpt"/>
</dbReference>
<evidence type="ECO:0000256" key="2">
    <source>
        <dbReference type="ARBA" id="ARBA00022722"/>
    </source>
</evidence>
<protein>
    <submittedName>
        <fullName evidence="4">Predicted endonuclease</fullName>
    </submittedName>
</protein>
<accession>U4KJP5</accession>
<comment type="subcellular location">
    <subcellularLocation>
        <location evidence="1">Cell envelope</location>
    </subcellularLocation>
</comment>